<comment type="cofactor">
    <cofactor evidence="1 6">
        <name>pyridoxal 5'-phosphate</name>
        <dbReference type="ChEBI" id="CHEBI:597326"/>
    </cofactor>
</comment>
<dbReference type="InterPro" id="IPR015421">
    <property type="entry name" value="PyrdxlP-dep_Trfase_major"/>
</dbReference>
<name>A0A3S6QMP8_9LACO</name>
<dbReference type="Gene3D" id="3.40.640.10">
    <property type="entry name" value="Type I PLP-dependent aspartate aminotransferase-like (Major domain)"/>
    <property type="match status" value="1"/>
</dbReference>
<keyword evidence="4 6" id="KW-0808">Transferase</keyword>
<evidence type="ECO:0000313" key="9">
    <source>
        <dbReference type="Proteomes" id="UP000314960"/>
    </source>
</evidence>
<dbReference type="GO" id="GO:0006520">
    <property type="term" value="P:amino acid metabolic process"/>
    <property type="evidence" value="ECO:0007669"/>
    <property type="project" value="InterPro"/>
</dbReference>
<dbReference type="PANTHER" id="PTHR46383">
    <property type="entry name" value="ASPARTATE AMINOTRANSFERASE"/>
    <property type="match status" value="1"/>
</dbReference>
<dbReference type="Proteomes" id="UP000314960">
    <property type="component" value="Chromosome"/>
</dbReference>
<dbReference type="InterPro" id="IPR004838">
    <property type="entry name" value="NHTrfase_class1_PyrdxlP-BS"/>
</dbReference>
<dbReference type="GO" id="GO:0008483">
    <property type="term" value="F:transaminase activity"/>
    <property type="evidence" value="ECO:0007669"/>
    <property type="project" value="UniProtKB-KW"/>
</dbReference>
<dbReference type="Pfam" id="PF00155">
    <property type="entry name" value="Aminotran_1_2"/>
    <property type="match status" value="1"/>
</dbReference>
<sequence length="389" mass="42958">MKSINKFVKVAKQSGIRHISDFTDDLTDIIQLTVGEIDLPTPENTKQAGIQAIKNNYTKYTSNRGTETLRKTIANFADTHYSMKFDWRKEIIVTVGASEGIDLALRTLCNVGDEVVIAAPAYPAYVSSTIIAGAKPVFVDTTKTNFKMTADALEAVITPQTKVVILNYPNNPTGTILKQTELLALAKVIINHDLYVITDDVYDLIVYNSSGQAQSIVTLPNMRERTIVLNGVSKSHSMTGWRIGYVLASMEIIDQMFKVHQTNVGTATSISQIAAIAALEQDADNPQKLVKIFKERKEIVTTALDEMGLTYVDPQGAFYIFVNINNLKISSWEFSIKLIQDYKLAVVPGSAFSADGYVRISYAADKKILTEAMKRLKKAVNDLKTIANS</sequence>
<evidence type="ECO:0000256" key="3">
    <source>
        <dbReference type="ARBA" id="ARBA00022576"/>
    </source>
</evidence>
<evidence type="ECO:0000256" key="6">
    <source>
        <dbReference type="RuleBase" id="RU000481"/>
    </source>
</evidence>
<comment type="similarity">
    <text evidence="2 6">Belongs to the class-I pyridoxal-phosphate-dependent aminotransferase family.</text>
</comment>
<keyword evidence="5" id="KW-0663">Pyridoxal phosphate</keyword>
<dbReference type="InterPro" id="IPR015422">
    <property type="entry name" value="PyrdxlP-dep_Trfase_small"/>
</dbReference>
<proteinExistence type="inferred from homology"/>
<dbReference type="EMBL" id="CP018176">
    <property type="protein sequence ID" value="AUJ28879.1"/>
    <property type="molecule type" value="Genomic_DNA"/>
</dbReference>
<dbReference type="InterPro" id="IPR015424">
    <property type="entry name" value="PyrdxlP-dep_Trfase"/>
</dbReference>
<dbReference type="AlphaFoldDB" id="A0A3S6QMP8"/>
<dbReference type="KEGG" id="lhw:BSQ49_00815"/>
<dbReference type="InterPro" id="IPR004839">
    <property type="entry name" value="Aminotransferase_I/II_large"/>
</dbReference>
<dbReference type="EC" id="2.6.1.-" evidence="6"/>
<evidence type="ECO:0000259" key="7">
    <source>
        <dbReference type="Pfam" id="PF00155"/>
    </source>
</evidence>
<dbReference type="Gene3D" id="3.90.1150.10">
    <property type="entry name" value="Aspartate Aminotransferase, domain 1"/>
    <property type="match status" value="1"/>
</dbReference>
<dbReference type="PROSITE" id="PS00105">
    <property type="entry name" value="AA_TRANSFER_CLASS_1"/>
    <property type="match status" value="1"/>
</dbReference>
<gene>
    <name evidence="8" type="ORF">BSQ49_00815</name>
</gene>
<feature type="domain" description="Aminotransferase class I/classII large" evidence="7">
    <location>
        <begin position="27"/>
        <end position="376"/>
    </location>
</feature>
<evidence type="ECO:0000256" key="4">
    <source>
        <dbReference type="ARBA" id="ARBA00022679"/>
    </source>
</evidence>
<evidence type="ECO:0000256" key="2">
    <source>
        <dbReference type="ARBA" id="ARBA00007441"/>
    </source>
</evidence>
<dbReference type="SUPFAM" id="SSF53383">
    <property type="entry name" value="PLP-dependent transferases"/>
    <property type="match status" value="1"/>
</dbReference>
<accession>A0A3S6QMP8</accession>
<keyword evidence="3 6" id="KW-0032">Aminotransferase</keyword>
<protein>
    <recommendedName>
        <fullName evidence="6">Aminotransferase</fullName>
        <ecNumber evidence="6">2.6.1.-</ecNumber>
    </recommendedName>
</protein>
<evidence type="ECO:0000256" key="5">
    <source>
        <dbReference type="ARBA" id="ARBA00022898"/>
    </source>
</evidence>
<evidence type="ECO:0000313" key="8">
    <source>
        <dbReference type="EMBL" id="AUJ28879.1"/>
    </source>
</evidence>
<dbReference type="RefSeq" id="WP_141052595.1">
    <property type="nucleotide sequence ID" value="NZ_CP018176.1"/>
</dbReference>
<evidence type="ECO:0000256" key="1">
    <source>
        <dbReference type="ARBA" id="ARBA00001933"/>
    </source>
</evidence>
<dbReference type="FunFam" id="3.40.640.10:FF:000033">
    <property type="entry name" value="Aspartate aminotransferase"/>
    <property type="match status" value="1"/>
</dbReference>
<dbReference type="InterPro" id="IPR050596">
    <property type="entry name" value="AspAT/PAT-like"/>
</dbReference>
<dbReference type="GO" id="GO:0030170">
    <property type="term" value="F:pyridoxal phosphate binding"/>
    <property type="evidence" value="ECO:0007669"/>
    <property type="project" value="InterPro"/>
</dbReference>
<organism evidence="8 9">
    <name type="scientific">Liquorilactobacillus hordei</name>
    <dbReference type="NCBI Taxonomy" id="468911"/>
    <lineage>
        <taxon>Bacteria</taxon>
        <taxon>Bacillati</taxon>
        <taxon>Bacillota</taxon>
        <taxon>Bacilli</taxon>
        <taxon>Lactobacillales</taxon>
        <taxon>Lactobacillaceae</taxon>
        <taxon>Liquorilactobacillus</taxon>
    </lineage>
</organism>
<reference evidence="8 9" key="1">
    <citation type="submission" date="2016-11" db="EMBL/GenBank/DDBJ databases">
        <title>Interaction between Lactobacillus species and yeast in water kefir.</title>
        <authorList>
            <person name="Behr J."/>
            <person name="Xu D."/>
            <person name="Vogel R.F."/>
        </authorList>
    </citation>
    <scope>NUCLEOTIDE SEQUENCE [LARGE SCALE GENOMIC DNA]</scope>
    <source>
        <strain evidence="8 9">TMW 1.1822</strain>
    </source>
</reference>
<dbReference type="PANTHER" id="PTHR46383:SF4">
    <property type="entry name" value="AMINOTRANSFERASE"/>
    <property type="match status" value="1"/>
</dbReference>
<dbReference type="CDD" id="cd00609">
    <property type="entry name" value="AAT_like"/>
    <property type="match status" value="1"/>
</dbReference>